<name>A0ABZ2C817_9BACI</name>
<keyword evidence="1" id="KW-1133">Transmembrane helix</keyword>
<reference evidence="2 3" key="1">
    <citation type="submission" date="2023-10" db="EMBL/GenBank/DDBJ databases">
        <title>Niallia locisalis sp.nov. isolated from a salt pond sample.</title>
        <authorList>
            <person name="Li X.-J."/>
            <person name="Dong L."/>
        </authorList>
    </citation>
    <scope>NUCLEOTIDE SEQUENCE [LARGE SCALE GENOMIC DNA]</scope>
    <source>
        <strain evidence="2 3">DSM 29761</strain>
    </source>
</reference>
<gene>
    <name evidence="2" type="ORF">R4Z09_21050</name>
</gene>
<sequence>MRSELKVVPGSFVFSIILWIVGLIILYLVISTAVKVGINKSVVGQYIEKQYGVKNVKELLLDKDLDNEK</sequence>
<keyword evidence="1" id="KW-0472">Membrane</keyword>
<evidence type="ECO:0000313" key="2">
    <source>
        <dbReference type="EMBL" id="WVX79754.1"/>
    </source>
</evidence>
<evidence type="ECO:0000256" key="1">
    <source>
        <dbReference type="SAM" id="Phobius"/>
    </source>
</evidence>
<dbReference type="RefSeq" id="WP_338448685.1">
    <property type="nucleotide sequence ID" value="NZ_CP137640.1"/>
</dbReference>
<dbReference type="Proteomes" id="UP001357223">
    <property type="component" value="Chromosome"/>
</dbReference>
<dbReference type="EMBL" id="CP137640">
    <property type="protein sequence ID" value="WVX79754.1"/>
    <property type="molecule type" value="Genomic_DNA"/>
</dbReference>
<keyword evidence="3" id="KW-1185">Reference proteome</keyword>
<feature type="transmembrane region" description="Helical" evidence="1">
    <location>
        <begin position="12"/>
        <end position="30"/>
    </location>
</feature>
<proteinExistence type="predicted"/>
<evidence type="ECO:0000313" key="3">
    <source>
        <dbReference type="Proteomes" id="UP001357223"/>
    </source>
</evidence>
<protein>
    <submittedName>
        <fullName evidence="2">Uncharacterized protein</fullName>
    </submittedName>
</protein>
<keyword evidence="1" id="KW-0812">Transmembrane</keyword>
<accession>A0ABZ2C817</accession>
<organism evidence="2 3">
    <name type="scientific">Niallia oryzisoli</name>
    <dbReference type="NCBI Taxonomy" id="1737571"/>
    <lineage>
        <taxon>Bacteria</taxon>
        <taxon>Bacillati</taxon>
        <taxon>Bacillota</taxon>
        <taxon>Bacilli</taxon>
        <taxon>Bacillales</taxon>
        <taxon>Bacillaceae</taxon>
        <taxon>Niallia</taxon>
    </lineage>
</organism>